<evidence type="ECO:0000256" key="1">
    <source>
        <dbReference type="SAM" id="MobiDB-lite"/>
    </source>
</evidence>
<comment type="caution">
    <text evidence="2">The sequence shown here is derived from an EMBL/GenBank/DDBJ whole genome shotgun (WGS) entry which is preliminary data.</text>
</comment>
<organism evidence="2 3">
    <name type="scientific">Bartonella apis</name>
    <dbReference type="NCBI Taxonomy" id="1686310"/>
    <lineage>
        <taxon>Bacteria</taxon>
        <taxon>Pseudomonadati</taxon>
        <taxon>Pseudomonadota</taxon>
        <taxon>Alphaproteobacteria</taxon>
        <taxon>Hyphomicrobiales</taxon>
        <taxon>Bartonellaceae</taxon>
        <taxon>Bartonella</taxon>
    </lineage>
</organism>
<dbReference type="AlphaFoldDB" id="A0A1R0FC42"/>
<dbReference type="OrthoDB" id="7202530at2"/>
<accession>A0A1R0FC42</accession>
<name>A0A1R0FC42_9HYPH</name>
<dbReference type="Proteomes" id="UP000187344">
    <property type="component" value="Unassembled WGS sequence"/>
</dbReference>
<dbReference type="Gene3D" id="3.40.50.300">
    <property type="entry name" value="P-loop containing nucleotide triphosphate hydrolases"/>
    <property type="match status" value="1"/>
</dbReference>
<dbReference type="RefSeq" id="WP_075869596.1">
    <property type="nucleotide sequence ID" value="NZ_CALYQA010000002.1"/>
</dbReference>
<protein>
    <submittedName>
        <fullName evidence="2">Protein ImuA</fullName>
    </submittedName>
</protein>
<gene>
    <name evidence="2" type="ORF">PEB0149_019390</name>
</gene>
<evidence type="ECO:0000313" key="3">
    <source>
        <dbReference type="Proteomes" id="UP000187344"/>
    </source>
</evidence>
<dbReference type="InterPro" id="IPR027417">
    <property type="entry name" value="P-loop_NTPase"/>
</dbReference>
<proteinExistence type="predicted"/>
<dbReference type="EMBL" id="LXYT01000001">
    <property type="protein sequence ID" value="OLY44469.1"/>
    <property type="molecule type" value="Genomic_DNA"/>
</dbReference>
<dbReference type="PIRSF" id="PIRSF034285">
    <property type="entry name" value="UCP034285"/>
    <property type="match status" value="1"/>
</dbReference>
<feature type="region of interest" description="Disordered" evidence="1">
    <location>
        <begin position="252"/>
        <end position="273"/>
    </location>
</feature>
<dbReference type="InterPro" id="IPR017026">
    <property type="entry name" value="ImuA"/>
</dbReference>
<evidence type="ECO:0000313" key="2">
    <source>
        <dbReference type="EMBL" id="OLY44469.1"/>
    </source>
</evidence>
<sequence>MPDITQLRRLVARMEGKPVAFSMDDNRKGKGKHALPEGYFYLGHEIADFEAGPFPSYALHEVISGPAAMNSATGFSLGLLKRNEKANCPFIWLEEESTEIEYGIPYPVGISAFGLDPARFILVRCPKAEDVLKAADDALATSRVGGLLLSLSGACRALDFTATRRLHLAAEKAHSPVVLVLGKEALKNSNAATRWQIKAAPSESSGAKAPGLTNYDVTLLRNRTGYTGHWLMQWNIHDQIFTKPQEIRHTRPALSGTRFSSPADRPSEDGFAA</sequence>
<keyword evidence="3" id="KW-1185">Reference proteome</keyword>
<dbReference type="SUPFAM" id="SSF52540">
    <property type="entry name" value="P-loop containing nucleoside triphosphate hydrolases"/>
    <property type="match status" value="1"/>
</dbReference>
<reference evidence="2 3" key="1">
    <citation type="submission" date="2016-12" db="EMBL/GenBank/DDBJ databases">
        <title>Comparative genomics of Bartonella apis.</title>
        <authorList>
            <person name="Engel P."/>
        </authorList>
    </citation>
    <scope>NUCLEOTIDE SEQUENCE [LARGE SCALE GENOMIC DNA]</scope>
    <source>
        <strain evidence="2 3">PEB0149</strain>
    </source>
</reference>